<dbReference type="InterPro" id="IPR011766">
    <property type="entry name" value="TPP_enzyme_TPP-bd"/>
</dbReference>
<gene>
    <name evidence="2" type="ORF">S06H3_19946</name>
</gene>
<dbReference type="Pfam" id="PF02775">
    <property type="entry name" value="TPP_enzyme_C"/>
    <property type="match status" value="1"/>
</dbReference>
<evidence type="ECO:0000313" key="2">
    <source>
        <dbReference type="EMBL" id="GAI10204.1"/>
    </source>
</evidence>
<dbReference type="SUPFAM" id="SSF52518">
    <property type="entry name" value="Thiamin diphosphate-binding fold (THDP-binding)"/>
    <property type="match status" value="1"/>
</dbReference>
<feature type="non-terminal residue" evidence="2">
    <location>
        <position position="1"/>
    </location>
</feature>
<evidence type="ECO:0000259" key="1">
    <source>
        <dbReference type="Pfam" id="PF02775"/>
    </source>
</evidence>
<dbReference type="PANTHER" id="PTHR32154">
    <property type="entry name" value="PYRUVATE-FLAVODOXIN OXIDOREDUCTASE-RELATED"/>
    <property type="match status" value="1"/>
</dbReference>
<dbReference type="EMBL" id="BARV01010272">
    <property type="protein sequence ID" value="GAI10204.1"/>
    <property type="molecule type" value="Genomic_DNA"/>
</dbReference>
<proteinExistence type="predicted"/>
<dbReference type="GO" id="GO:0006979">
    <property type="term" value="P:response to oxidative stress"/>
    <property type="evidence" value="ECO:0007669"/>
    <property type="project" value="TreeGrafter"/>
</dbReference>
<dbReference type="InterPro" id="IPR029061">
    <property type="entry name" value="THDP-binding"/>
</dbReference>
<comment type="caution">
    <text evidence="2">The sequence shown here is derived from an EMBL/GenBank/DDBJ whole genome shotgun (WGS) entry which is preliminary data.</text>
</comment>
<dbReference type="GO" id="GO:0003824">
    <property type="term" value="F:catalytic activity"/>
    <property type="evidence" value="ECO:0007669"/>
    <property type="project" value="InterPro"/>
</dbReference>
<feature type="domain" description="Thiamine pyrophosphate enzyme TPP-binding" evidence="1">
    <location>
        <begin position="79"/>
        <end position="191"/>
    </location>
</feature>
<protein>
    <recommendedName>
        <fullName evidence="1">Thiamine pyrophosphate enzyme TPP-binding domain-containing protein</fullName>
    </recommendedName>
</protein>
<accession>X1MUZ4</accession>
<dbReference type="InterPro" id="IPR050722">
    <property type="entry name" value="Pyruvate:ferred/Flavod_OxRd"/>
</dbReference>
<sequence>LTVDKFKERALELLAKAAEKGEIDAELAEEIRAAAIADDPAQAAIEEQRARVDKLKEQCRKSKCADCEQLLSIADYLVRKSVWALGGDGWAYDIGYGGLDHVLASGADVNVLVLDTEVYSNTGGQMSKSTPRAAVAKFAAGGKPSPKKDLALLAMTYGNIYVARVAIGANPGQAVKAFVEAEAYPGPSLIIAYSHCIAHGINMTAGYQEHKKAFLESYTK</sequence>
<reference evidence="2" key="1">
    <citation type="journal article" date="2014" name="Front. Microbiol.">
        <title>High frequency of phylogenetically diverse reductive dehalogenase-homologous genes in deep subseafloor sedimentary metagenomes.</title>
        <authorList>
            <person name="Kawai M."/>
            <person name="Futagami T."/>
            <person name="Toyoda A."/>
            <person name="Takaki Y."/>
            <person name="Nishi S."/>
            <person name="Hori S."/>
            <person name="Arai W."/>
            <person name="Tsubouchi T."/>
            <person name="Morono Y."/>
            <person name="Uchiyama I."/>
            <person name="Ito T."/>
            <person name="Fujiyama A."/>
            <person name="Inagaki F."/>
            <person name="Takami H."/>
        </authorList>
    </citation>
    <scope>NUCLEOTIDE SEQUENCE</scope>
    <source>
        <strain evidence="2">Expedition CK06-06</strain>
    </source>
</reference>
<dbReference type="AlphaFoldDB" id="X1MUZ4"/>
<organism evidence="2">
    <name type="scientific">marine sediment metagenome</name>
    <dbReference type="NCBI Taxonomy" id="412755"/>
    <lineage>
        <taxon>unclassified sequences</taxon>
        <taxon>metagenomes</taxon>
        <taxon>ecological metagenomes</taxon>
    </lineage>
</organism>
<dbReference type="Gene3D" id="3.40.50.970">
    <property type="match status" value="1"/>
</dbReference>
<dbReference type="PANTHER" id="PTHR32154:SF0">
    <property type="entry name" value="PYRUVATE-FLAVODOXIN OXIDOREDUCTASE-RELATED"/>
    <property type="match status" value="1"/>
</dbReference>
<dbReference type="GO" id="GO:0030976">
    <property type="term" value="F:thiamine pyrophosphate binding"/>
    <property type="evidence" value="ECO:0007669"/>
    <property type="project" value="InterPro"/>
</dbReference>
<name>X1MUZ4_9ZZZZ</name>